<reference evidence="2" key="1">
    <citation type="submission" date="2021-01" db="EMBL/GenBank/DDBJ databases">
        <authorList>
            <person name="Corre E."/>
            <person name="Pelletier E."/>
            <person name="Niang G."/>
            <person name="Scheremetjew M."/>
            <person name="Finn R."/>
            <person name="Kale V."/>
            <person name="Holt S."/>
            <person name="Cochrane G."/>
            <person name="Meng A."/>
            <person name="Brown T."/>
            <person name="Cohen L."/>
        </authorList>
    </citation>
    <scope>NUCLEOTIDE SEQUENCE</scope>
    <source>
        <strain evidence="2">CCMP1594</strain>
    </source>
</reference>
<dbReference type="EMBL" id="HBJA01025632">
    <property type="protein sequence ID" value="CAE0797214.1"/>
    <property type="molecule type" value="Transcribed_RNA"/>
</dbReference>
<organism evidence="2">
    <name type="scientific">Eutreptiella gymnastica</name>
    <dbReference type="NCBI Taxonomy" id="73025"/>
    <lineage>
        <taxon>Eukaryota</taxon>
        <taxon>Discoba</taxon>
        <taxon>Euglenozoa</taxon>
        <taxon>Euglenida</taxon>
        <taxon>Spirocuta</taxon>
        <taxon>Euglenophyceae</taxon>
        <taxon>Eutreptiales</taxon>
        <taxon>Eutreptiaceae</taxon>
        <taxon>Eutreptiella</taxon>
    </lineage>
</organism>
<evidence type="ECO:0000313" key="2">
    <source>
        <dbReference type="EMBL" id="CAE0797214.1"/>
    </source>
</evidence>
<gene>
    <name evidence="2" type="ORF">EGYM00163_LOCUS8334</name>
</gene>
<evidence type="ECO:0000256" key="1">
    <source>
        <dbReference type="SAM" id="MobiDB-lite"/>
    </source>
</evidence>
<feature type="compositionally biased region" description="Polar residues" evidence="1">
    <location>
        <begin position="67"/>
        <end position="78"/>
    </location>
</feature>
<protein>
    <submittedName>
        <fullName evidence="2">Uncharacterized protein</fullName>
    </submittedName>
</protein>
<sequence>MLPPPPLRARATTCKVSPFHQHLGLRNKMATKKAKHAASKALILQSPLQTALFLPTTLALGEGGLDSNCSKQSTQDSPWKSGHRTRAIHWIPGKISAQGTDP</sequence>
<proteinExistence type="predicted"/>
<feature type="region of interest" description="Disordered" evidence="1">
    <location>
        <begin position="64"/>
        <end position="84"/>
    </location>
</feature>
<name>A0A7S4CHE8_9EUGL</name>
<accession>A0A7S4CHE8</accession>
<dbReference type="AlphaFoldDB" id="A0A7S4CHE8"/>